<dbReference type="EMBL" id="CP001998">
    <property type="protein sequence ID" value="ADE53763.1"/>
    <property type="molecule type" value="Genomic_DNA"/>
</dbReference>
<evidence type="ECO:0000256" key="1">
    <source>
        <dbReference type="SAM" id="SignalP"/>
    </source>
</evidence>
<evidence type="ECO:0000313" key="3">
    <source>
        <dbReference type="Proteomes" id="UP000000925"/>
    </source>
</evidence>
<organism evidence="2 3">
    <name type="scientific">Coraliomargarita akajimensis (strain DSM 45221 / IAM 15411 / JCM 23193 / KCTC 12865 / 04OKA010-24)</name>
    <dbReference type="NCBI Taxonomy" id="583355"/>
    <lineage>
        <taxon>Bacteria</taxon>
        <taxon>Pseudomonadati</taxon>
        <taxon>Verrucomicrobiota</taxon>
        <taxon>Opitutia</taxon>
        <taxon>Puniceicoccales</taxon>
        <taxon>Coraliomargaritaceae</taxon>
        <taxon>Coraliomargarita</taxon>
    </lineage>
</organism>
<dbReference type="AlphaFoldDB" id="D5EPM6"/>
<sequence>MKYLLPILCLLALTACTTNQVTVENRRSFTNPNWEGTKPYEVLVVGYAYSAKNRNQFETEVVAALKAKGIRARASYELWPLVMSVDAPTLQQYLASSEHTAVFLAHALAVVRDEHRAKQSEAHTLDSVMRRDHREWNSEIGIMIESALYTNDSAGVAWITKTKVHAVEQSAGYDKILSAFINGLLAEMESDRVLARLKD</sequence>
<protein>
    <recommendedName>
        <fullName evidence="4">Lipoprotein</fullName>
    </recommendedName>
</protein>
<evidence type="ECO:0000313" key="2">
    <source>
        <dbReference type="EMBL" id="ADE53763.1"/>
    </source>
</evidence>
<reference evidence="2 3" key="1">
    <citation type="journal article" date="2010" name="Stand. Genomic Sci.">
        <title>Complete genome sequence of Coraliomargarita akajimensis type strain (04OKA010-24).</title>
        <authorList>
            <person name="Mavromatis K."/>
            <person name="Abt B."/>
            <person name="Brambilla E."/>
            <person name="Lapidus A."/>
            <person name="Copeland A."/>
            <person name="Deshpande S."/>
            <person name="Nolan M."/>
            <person name="Lucas S."/>
            <person name="Tice H."/>
            <person name="Cheng J.F."/>
            <person name="Han C."/>
            <person name="Detter J.C."/>
            <person name="Woyke T."/>
            <person name="Goodwin L."/>
            <person name="Pitluck S."/>
            <person name="Held B."/>
            <person name="Brettin T."/>
            <person name="Tapia R."/>
            <person name="Ivanova N."/>
            <person name="Mikhailova N."/>
            <person name="Pati A."/>
            <person name="Liolios K."/>
            <person name="Chen A."/>
            <person name="Palaniappan K."/>
            <person name="Land M."/>
            <person name="Hauser L."/>
            <person name="Chang Y.J."/>
            <person name="Jeffries C.D."/>
            <person name="Rohde M."/>
            <person name="Goker M."/>
            <person name="Bristow J."/>
            <person name="Eisen J.A."/>
            <person name="Markowitz V."/>
            <person name="Hugenholtz P."/>
            <person name="Klenk H.P."/>
            <person name="Kyrpides N.C."/>
        </authorList>
    </citation>
    <scope>NUCLEOTIDE SEQUENCE [LARGE SCALE GENOMIC DNA]</scope>
    <source>
        <strain evidence="3">DSM 45221 / IAM 15411 / JCM 23193 / KCTC 12865</strain>
    </source>
</reference>
<dbReference type="RefSeq" id="WP_013042487.1">
    <property type="nucleotide sequence ID" value="NC_014008.1"/>
</dbReference>
<dbReference type="Proteomes" id="UP000000925">
    <property type="component" value="Chromosome"/>
</dbReference>
<keyword evidence="3" id="KW-1185">Reference proteome</keyword>
<name>D5EPM6_CORAD</name>
<evidence type="ECO:0008006" key="4">
    <source>
        <dbReference type="Google" id="ProtNLM"/>
    </source>
</evidence>
<feature type="chain" id="PRO_5003071642" description="Lipoprotein" evidence="1">
    <location>
        <begin position="21"/>
        <end position="199"/>
    </location>
</feature>
<accession>D5EPM6</accession>
<gene>
    <name evidence="2" type="ordered locus">Caka_0739</name>
</gene>
<proteinExistence type="predicted"/>
<dbReference type="KEGG" id="caa:Caka_0739"/>
<dbReference type="HOGENOM" id="CLU_1370156_0_0_0"/>
<feature type="signal peptide" evidence="1">
    <location>
        <begin position="1"/>
        <end position="20"/>
    </location>
</feature>
<keyword evidence="1" id="KW-0732">Signal</keyword>
<dbReference type="PROSITE" id="PS51257">
    <property type="entry name" value="PROKAR_LIPOPROTEIN"/>
    <property type="match status" value="1"/>
</dbReference>